<dbReference type="PANTHER" id="PTHR43280:SF27">
    <property type="entry name" value="TRANSCRIPTIONAL REGULATOR MTLR"/>
    <property type="match status" value="1"/>
</dbReference>
<keyword evidence="6" id="KW-1185">Reference proteome</keyword>
<proteinExistence type="predicted"/>
<evidence type="ECO:0000313" key="5">
    <source>
        <dbReference type="EMBL" id="TCL02107.1"/>
    </source>
</evidence>
<dbReference type="SMART" id="SM00342">
    <property type="entry name" value="HTH_ARAC"/>
    <property type="match status" value="1"/>
</dbReference>
<evidence type="ECO:0000256" key="3">
    <source>
        <dbReference type="ARBA" id="ARBA00023163"/>
    </source>
</evidence>
<reference evidence="5 6" key="1">
    <citation type="submission" date="2019-02" db="EMBL/GenBank/DDBJ databases">
        <title>Investigation of anaerobic lignin degradation for improved lignocellulosic biofuels.</title>
        <authorList>
            <person name="Deangelis K."/>
        </authorList>
    </citation>
    <scope>NUCLEOTIDE SEQUENCE [LARGE SCALE GENOMIC DNA]</scope>
    <source>
        <strain evidence="5 6">159R</strain>
    </source>
</reference>
<dbReference type="RefSeq" id="WP_132921082.1">
    <property type="nucleotide sequence ID" value="NZ_SJOI01000001.1"/>
</dbReference>
<dbReference type="GO" id="GO:0003700">
    <property type="term" value="F:DNA-binding transcription factor activity"/>
    <property type="evidence" value="ECO:0007669"/>
    <property type="project" value="InterPro"/>
</dbReference>
<dbReference type="AlphaFoldDB" id="A0A4R1N6E1"/>
<accession>A0A4R1N6E1</accession>
<keyword evidence="1" id="KW-0805">Transcription regulation</keyword>
<dbReference type="OrthoDB" id="9803764at2"/>
<gene>
    <name evidence="5" type="ORF">EZJ58_0100</name>
</gene>
<evidence type="ECO:0000259" key="4">
    <source>
        <dbReference type="PROSITE" id="PS01124"/>
    </source>
</evidence>
<name>A0A4R1N6E1_9GAMM</name>
<dbReference type="PROSITE" id="PS01124">
    <property type="entry name" value="HTH_ARAC_FAMILY_2"/>
    <property type="match status" value="1"/>
</dbReference>
<dbReference type="SUPFAM" id="SSF51182">
    <property type="entry name" value="RmlC-like cupins"/>
    <property type="match status" value="1"/>
</dbReference>
<evidence type="ECO:0000256" key="1">
    <source>
        <dbReference type="ARBA" id="ARBA00023015"/>
    </source>
</evidence>
<dbReference type="GO" id="GO:0043565">
    <property type="term" value="F:sequence-specific DNA binding"/>
    <property type="evidence" value="ECO:0007669"/>
    <property type="project" value="InterPro"/>
</dbReference>
<dbReference type="Pfam" id="PF12833">
    <property type="entry name" value="HTH_18"/>
    <property type="match status" value="1"/>
</dbReference>
<dbReference type="EMBL" id="SJOI01000001">
    <property type="protein sequence ID" value="TCL02107.1"/>
    <property type="molecule type" value="Genomic_DNA"/>
</dbReference>
<keyword evidence="2" id="KW-0238">DNA-binding</keyword>
<dbReference type="SUPFAM" id="SSF46689">
    <property type="entry name" value="Homeodomain-like"/>
    <property type="match status" value="2"/>
</dbReference>
<dbReference type="PANTHER" id="PTHR43280">
    <property type="entry name" value="ARAC-FAMILY TRANSCRIPTIONAL REGULATOR"/>
    <property type="match status" value="1"/>
</dbReference>
<dbReference type="InterPro" id="IPR009057">
    <property type="entry name" value="Homeodomain-like_sf"/>
</dbReference>
<evidence type="ECO:0000256" key="2">
    <source>
        <dbReference type="ARBA" id="ARBA00023125"/>
    </source>
</evidence>
<sequence>MKPQYEKVQIDMNSSWSLFDRILDKGIPFLWHHHPEYEITLTLNSYGRKYLGSEIRSYSDNDLVLLGPNVPHSWHSYGKINPSEPHRAVVMWFSTEWIEKIITTFPEMTPLKIFRDIGQQSVIFSLNIATSLREDIISMASDEGPERLIRFITILYKMTKDSKMEFINVSEAKPTLNKNFKDERVNQLIAYIHDNYSERIKIDTLAEMACVSISAFHRMFKKHTNRTATEYINQLRINHACNLLIISKKPISLIAEEVGYSSLALFNRHFREYKHTTPSAWRKGFYLRFSDEKRLA</sequence>
<dbReference type="InterPro" id="IPR018060">
    <property type="entry name" value="HTH_AraC"/>
</dbReference>
<dbReference type="Gene3D" id="1.10.10.60">
    <property type="entry name" value="Homeodomain-like"/>
    <property type="match status" value="2"/>
</dbReference>
<organism evidence="5 6">
    <name type="scientific">Sodalis ligni</name>
    <dbReference type="NCBI Taxonomy" id="2697027"/>
    <lineage>
        <taxon>Bacteria</taxon>
        <taxon>Pseudomonadati</taxon>
        <taxon>Pseudomonadota</taxon>
        <taxon>Gammaproteobacteria</taxon>
        <taxon>Enterobacterales</taxon>
        <taxon>Bruguierivoracaceae</taxon>
        <taxon>Sodalis</taxon>
    </lineage>
</organism>
<protein>
    <submittedName>
        <fullName evidence="5">Helix-turn-helix protein</fullName>
    </submittedName>
</protein>
<comment type="caution">
    <text evidence="5">The sequence shown here is derived from an EMBL/GenBank/DDBJ whole genome shotgun (WGS) entry which is preliminary data.</text>
</comment>
<dbReference type="Proteomes" id="UP000294555">
    <property type="component" value="Unassembled WGS sequence"/>
</dbReference>
<dbReference type="InterPro" id="IPR011051">
    <property type="entry name" value="RmlC_Cupin_sf"/>
</dbReference>
<evidence type="ECO:0000313" key="6">
    <source>
        <dbReference type="Proteomes" id="UP000294555"/>
    </source>
</evidence>
<feature type="domain" description="HTH araC/xylS-type" evidence="4">
    <location>
        <begin position="186"/>
        <end position="284"/>
    </location>
</feature>
<keyword evidence="3" id="KW-0804">Transcription</keyword>